<dbReference type="EMBL" id="CP089280">
    <property type="protein sequence ID" value="USP81643.1"/>
    <property type="molecule type" value="Genomic_DNA"/>
</dbReference>
<accession>A0A9Q8ZJ45</accession>
<feature type="region of interest" description="Disordered" evidence="1">
    <location>
        <begin position="339"/>
        <end position="414"/>
    </location>
</feature>
<keyword evidence="3" id="KW-1185">Reference proteome</keyword>
<evidence type="ECO:0000256" key="1">
    <source>
        <dbReference type="SAM" id="MobiDB-lite"/>
    </source>
</evidence>
<feature type="region of interest" description="Disordered" evidence="1">
    <location>
        <begin position="1"/>
        <end position="25"/>
    </location>
</feature>
<sequence>MDQADASKKRPTDRTKEAVRAEKVQKRLRGEGYPRVRDGKSYMTLESLQCQLSECQQKRDNTAAHLPDLIQERNRLLAAKDQNALKIWQQNAGAMTTRQYRLNEHNTLKAAQMLLEDFLYYQNAAHRRGRASIIQPKSNPPTWDLSGRRGTYMMNESANPPQTEDIVDAFDGCQIGGPLHRQGLMDWNGELIAVKASGSQPKLVRPNELLLWTPVCRRVPVGFGVTENEPLTPTRLQLDADAISEKCRRIEESTLRDEGLSYQTHAQRRRQELEMYRGDKPNFMTTADRFNRMRTREGVFISALESSYDWHTSYDSLGPVCDSIHPNFTISAERETIDVPDEDPAQDPEGSEAHSGPFQAIPKPTPSRKRKTPKRSVLSTRKPSRKAVIRPRDPQVPVTIDYPYPGNEFKDSSQERWPRLITETDRDRTPISTAGREEVYGRREWHNHMAVTPVSSANSLPHTMSEQPNRNRVAYQGKGKARAESGVEYCSPNGKDVQRNRQSPADSEI</sequence>
<name>A0A9Q8ZJ45_CURCL</name>
<dbReference type="VEuPathDB" id="FungiDB:yc1106_08917"/>
<feature type="compositionally biased region" description="Acidic residues" evidence="1">
    <location>
        <begin position="339"/>
        <end position="350"/>
    </location>
</feature>
<dbReference type="Proteomes" id="UP001056012">
    <property type="component" value="Chromosome 7"/>
</dbReference>
<dbReference type="OrthoDB" id="3798423at2759"/>
<evidence type="ECO:0000313" key="2">
    <source>
        <dbReference type="EMBL" id="USP81643.1"/>
    </source>
</evidence>
<evidence type="ECO:0000313" key="3">
    <source>
        <dbReference type="Proteomes" id="UP001056012"/>
    </source>
</evidence>
<reference evidence="2" key="1">
    <citation type="submission" date="2021-12" db="EMBL/GenBank/DDBJ databases">
        <title>Curvularia clavata genome.</title>
        <authorList>
            <person name="Cao Y."/>
        </authorList>
    </citation>
    <scope>NUCLEOTIDE SEQUENCE</scope>
    <source>
        <strain evidence="2">Yc1106</strain>
    </source>
</reference>
<organism evidence="2 3">
    <name type="scientific">Curvularia clavata</name>
    <dbReference type="NCBI Taxonomy" id="95742"/>
    <lineage>
        <taxon>Eukaryota</taxon>
        <taxon>Fungi</taxon>
        <taxon>Dikarya</taxon>
        <taxon>Ascomycota</taxon>
        <taxon>Pezizomycotina</taxon>
        <taxon>Dothideomycetes</taxon>
        <taxon>Pleosporomycetidae</taxon>
        <taxon>Pleosporales</taxon>
        <taxon>Pleosporineae</taxon>
        <taxon>Pleosporaceae</taxon>
        <taxon>Curvularia</taxon>
    </lineage>
</organism>
<feature type="region of interest" description="Disordered" evidence="1">
    <location>
        <begin position="452"/>
        <end position="509"/>
    </location>
</feature>
<gene>
    <name evidence="2" type="ORF">yc1106_08917</name>
</gene>
<dbReference type="AlphaFoldDB" id="A0A9Q8ZJ45"/>
<protein>
    <submittedName>
        <fullName evidence="2">Uncharacterized protein</fullName>
    </submittedName>
</protein>
<feature type="compositionally biased region" description="Polar residues" evidence="1">
    <location>
        <begin position="453"/>
        <end position="470"/>
    </location>
</feature>
<proteinExistence type="predicted"/>
<feature type="compositionally biased region" description="Polar residues" evidence="1">
    <location>
        <begin position="500"/>
        <end position="509"/>
    </location>
</feature>